<feature type="transmembrane region" description="Helical" evidence="1">
    <location>
        <begin position="9"/>
        <end position="26"/>
    </location>
</feature>
<name>A0ABV1FEC0_9FIRM</name>
<dbReference type="RefSeq" id="WP_349163927.1">
    <property type="nucleotide sequence ID" value="NZ_JBBMFE010000003.1"/>
</dbReference>
<feature type="transmembrane region" description="Helical" evidence="1">
    <location>
        <begin position="32"/>
        <end position="52"/>
    </location>
</feature>
<evidence type="ECO:0000313" key="2">
    <source>
        <dbReference type="EMBL" id="MEQ2471736.1"/>
    </source>
</evidence>
<dbReference type="Proteomes" id="UP001438008">
    <property type="component" value="Unassembled WGS sequence"/>
</dbReference>
<protein>
    <submittedName>
        <fullName evidence="2">Uncharacterized protein</fullName>
    </submittedName>
</protein>
<gene>
    <name evidence="2" type="ORF">WMO29_04420</name>
</gene>
<organism evidence="2 3">
    <name type="scientific">Laedolimicola intestinihominis</name>
    <dbReference type="NCBI Taxonomy" id="3133166"/>
    <lineage>
        <taxon>Bacteria</taxon>
        <taxon>Bacillati</taxon>
        <taxon>Bacillota</taxon>
        <taxon>Clostridia</taxon>
        <taxon>Lachnospirales</taxon>
        <taxon>Lachnospiraceae</taxon>
        <taxon>Laedolimicola</taxon>
    </lineage>
</organism>
<keyword evidence="1" id="KW-0812">Transmembrane</keyword>
<comment type="caution">
    <text evidence="2">The sequence shown here is derived from an EMBL/GenBank/DDBJ whole genome shotgun (WGS) entry which is preliminary data.</text>
</comment>
<sequence>MLKDEIRTGNFITILYTFMSALWTLLAISKGVWIDAGIGTCMTVFGLAGILFCKDKRNWLMDTVVVLGIVALIVRYFVL</sequence>
<keyword evidence="1" id="KW-0472">Membrane</keyword>
<keyword evidence="3" id="KW-1185">Reference proteome</keyword>
<feature type="transmembrane region" description="Helical" evidence="1">
    <location>
        <begin position="59"/>
        <end position="78"/>
    </location>
</feature>
<proteinExistence type="predicted"/>
<accession>A0ABV1FEC0</accession>
<reference evidence="2 3" key="1">
    <citation type="submission" date="2024-03" db="EMBL/GenBank/DDBJ databases">
        <title>Human intestinal bacterial collection.</title>
        <authorList>
            <person name="Pauvert C."/>
            <person name="Hitch T.C.A."/>
            <person name="Clavel T."/>
        </authorList>
    </citation>
    <scope>NUCLEOTIDE SEQUENCE [LARGE SCALE GENOMIC DNA]</scope>
    <source>
        <strain evidence="2 3">CLA-AA-H132</strain>
    </source>
</reference>
<evidence type="ECO:0000313" key="3">
    <source>
        <dbReference type="Proteomes" id="UP001438008"/>
    </source>
</evidence>
<keyword evidence="1" id="KW-1133">Transmembrane helix</keyword>
<evidence type="ECO:0000256" key="1">
    <source>
        <dbReference type="SAM" id="Phobius"/>
    </source>
</evidence>
<dbReference type="EMBL" id="JBBMFE010000003">
    <property type="protein sequence ID" value="MEQ2471736.1"/>
    <property type="molecule type" value="Genomic_DNA"/>
</dbReference>